<feature type="region of interest" description="Disordered" evidence="1">
    <location>
        <begin position="1"/>
        <end position="26"/>
    </location>
</feature>
<name>A0A1G6KMY8_9BACL</name>
<evidence type="ECO:0000313" key="3">
    <source>
        <dbReference type="Proteomes" id="UP000199387"/>
    </source>
</evidence>
<protein>
    <submittedName>
        <fullName evidence="2">Uncharacterized protein</fullName>
    </submittedName>
</protein>
<keyword evidence="3" id="KW-1185">Reference proteome</keyword>
<dbReference type="AlphaFoldDB" id="A0A1G6KMY8"/>
<dbReference type="Proteomes" id="UP000199387">
    <property type="component" value="Unassembled WGS sequence"/>
</dbReference>
<evidence type="ECO:0000313" key="2">
    <source>
        <dbReference type="EMBL" id="SDC32188.1"/>
    </source>
</evidence>
<proteinExistence type="predicted"/>
<accession>A0A1G6KMY8</accession>
<evidence type="ECO:0000256" key="1">
    <source>
        <dbReference type="SAM" id="MobiDB-lite"/>
    </source>
</evidence>
<reference evidence="2 3" key="1">
    <citation type="submission" date="2016-10" db="EMBL/GenBank/DDBJ databases">
        <authorList>
            <person name="de Groot N.N."/>
        </authorList>
    </citation>
    <scope>NUCLEOTIDE SEQUENCE [LARGE SCALE GENOMIC DNA]</scope>
    <source>
        <strain evidence="2 3">DSM 45514</strain>
    </source>
</reference>
<dbReference type="EMBL" id="FMZA01000006">
    <property type="protein sequence ID" value="SDC32188.1"/>
    <property type="molecule type" value="Genomic_DNA"/>
</dbReference>
<feature type="compositionally biased region" description="Basic and acidic residues" evidence="1">
    <location>
        <begin position="11"/>
        <end position="23"/>
    </location>
</feature>
<gene>
    <name evidence="2" type="ORF">SAMN04488112_10661</name>
</gene>
<organism evidence="2 3">
    <name type="scientific">Melghirimyces thermohalophilus</name>
    <dbReference type="NCBI Taxonomy" id="1236220"/>
    <lineage>
        <taxon>Bacteria</taxon>
        <taxon>Bacillati</taxon>
        <taxon>Bacillota</taxon>
        <taxon>Bacilli</taxon>
        <taxon>Bacillales</taxon>
        <taxon>Thermoactinomycetaceae</taxon>
        <taxon>Melghirimyces</taxon>
    </lineage>
</organism>
<sequence>MVGERTYPSHGHKESKPTGHEAARSIQSIQTAEMAESGSFLKRWDTQGALRLPWTSNQYHQHPLSSFFHTPAS</sequence>